<dbReference type="EMBL" id="MU003563">
    <property type="protein sequence ID" value="KAF2462747.1"/>
    <property type="molecule type" value="Genomic_DNA"/>
</dbReference>
<reference evidence="1" key="1">
    <citation type="journal article" date="2020" name="Stud. Mycol.">
        <title>101 Dothideomycetes genomes: a test case for predicting lifestyles and emergence of pathogens.</title>
        <authorList>
            <person name="Haridas S."/>
            <person name="Albert R."/>
            <person name="Binder M."/>
            <person name="Bloem J."/>
            <person name="Labutti K."/>
            <person name="Salamov A."/>
            <person name="Andreopoulos B."/>
            <person name="Baker S."/>
            <person name="Barry K."/>
            <person name="Bills G."/>
            <person name="Bluhm B."/>
            <person name="Cannon C."/>
            <person name="Castanera R."/>
            <person name="Culley D."/>
            <person name="Daum C."/>
            <person name="Ezra D."/>
            <person name="Gonzalez J."/>
            <person name="Henrissat B."/>
            <person name="Kuo A."/>
            <person name="Liang C."/>
            <person name="Lipzen A."/>
            <person name="Lutzoni F."/>
            <person name="Magnuson J."/>
            <person name="Mondo S."/>
            <person name="Nolan M."/>
            <person name="Ohm R."/>
            <person name="Pangilinan J."/>
            <person name="Park H.-J."/>
            <person name="Ramirez L."/>
            <person name="Alfaro M."/>
            <person name="Sun H."/>
            <person name="Tritt A."/>
            <person name="Yoshinaga Y."/>
            <person name="Zwiers L.-H."/>
            <person name="Turgeon B."/>
            <person name="Goodwin S."/>
            <person name="Spatafora J."/>
            <person name="Crous P."/>
            <person name="Grigoriev I."/>
        </authorList>
    </citation>
    <scope>NUCLEOTIDE SEQUENCE</scope>
    <source>
        <strain evidence="1">ATCC 200398</strain>
    </source>
</reference>
<protein>
    <submittedName>
        <fullName evidence="1">Uncharacterized protein</fullName>
    </submittedName>
</protein>
<dbReference type="Proteomes" id="UP000799755">
    <property type="component" value="Unassembled WGS sequence"/>
</dbReference>
<evidence type="ECO:0000313" key="2">
    <source>
        <dbReference type="Proteomes" id="UP000799755"/>
    </source>
</evidence>
<comment type="caution">
    <text evidence="1">The sequence shown here is derived from an EMBL/GenBank/DDBJ whole genome shotgun (WGS) entry which is preliminary data.</text>
</comment>
<organism evidence="1 2">
    <name type="scientific">Lindgomyces ingoldianus</name>
    <dbReference type="NCBI Taxonomy" id="673940"/>
    <lineage>
        <taxon>Eukaryota</taxon>
        <taxon>Fungi</taxon>
        <taxon>Dikarya</taxon>
        <taxon>Ascomycota</taxon>
        <taxon>Pezizomycotina</taxon>
        <taxon>Dothideomycetes</taxon>
        <taxon>Pleosporomycetidae</taxon>
        <taxon>Pleosporales</taxon>
        <taxon>Lindgomycetaceae</taxon>
        <taxon>Lindgomyces</taxon>
    </lineage>
</organism>
<accession>A0ACB6Q8R7</accession>
<name>A0ACB6Q8R7_9PLEO</name>
<evidence type="ECO:0000313" key="1">
    <source>
        <dbReference type="EMBL" id="KAF2462747.1"/>
    </source>
</evidence>
<sequence length="241" mass="27179">MQCGLTTCRGSDLVPAVIDRRALQALISPRRFGLPVLKARQLAITRWLHCYSLSRVFQSFFKGCCPKTYHGLGERNPLASAELFSAARRISANHVASYAVCPREKWRRMGQTLHNHCGGVIDYLGTQLHLSTHFYVMTHAVSQSVNLDSSPGYGLSYDRRRPHQIYVRWSTVFSNGVDLAYSCSEQVFEHCLNLSSQMLTYRCCGIWFFDIDGFGLTALPTYESTLVEYVVFKASNSTCVP</sequence>
<gene>
    <name evidence="1" type="ORF">BDR25DRAFT_363586</name>
</gene>
<proteinExistence type="predicted"/>
<keyword evidence="2" id="KW-1185">Reference proteome</keyword>